<dbReference type="PANTHER" id="PTHR12663">
    <property type="entry name" value="ANDROGEN INDUCED INHIBITOR OF PROLIFERATION AS3 / PDS5-RELATED"/>
    <property type="match status" value="1"/>
</dbReference>
<organism evidence="12">
    <name type="scientific">Zea mays</name>
    <name type="common">Maize</name>
    <dbReference type="NCBI Taxonomy" id="4577"/>
    <lineage>
        <taxon>Eukaryota</taxon>
        <taxon>Viridiplantae</taxon>
        <taxon>Streptophyta</taxon>
        <taxon>Embryophyta</taxon>
        <taxon>Tracheophyta</taxon>
        <taxon>Spermatophyta</taxon>
        <taxon>Magnoliopsida</taxon>
        <taxon>Liliopsida</taxon>
        <taxon>Poales</taxon>
        <taxon>Poaceae</taxon>
        <taxon>PACMAD clade</taxon>
        <taxon>Panicoideae</taxon>
        <taxon>Andropogonodae</taxon>
        <taxon>Andropogoneae</taxon>
        <taxon>Tripsacinae</taxon>
        <taxon>Zea</taxon>
    </lineage>
</organism>
<dbReference type="Pfam" id="PF20168">
    <property type="entry name" value="PDS5"/>
    <property type="match status" value="1"/>
</dbReference>
<accession>A0A1D6Q4R6</accession>
<dbReference type="IntAct" id="A0A1D6Q4R6">
    <property type="interactions" value="3"/>
</dbReference>
<dbReference type="GO" id="GO:0006281">
    <property type="term" value="P:DNA repair"/>
    <property type="evidence" value="ECO:0007669"/>
    <property type="project" value="UniProtKB-KW"/>
</dbReference>
<dbReference type="GO" id="GO:0051301">
    <property type="term" value="P:cell division"/>
    <property type="evidence" value="ECO:0007669"/>
    <property type="project" value="UniProtKB-KW"/>
</dbReference>
<dbReference type="AlphaFoldDB" id="A0A1D6Q4R6"/>
<evidence type="ECO:0000313" key="12">
    <source>
        <dbReference type="EMBL" id="AQK53562.1"/>
    </source>
</evidence>
<feature type="compositionally biased region" description="Polar residues" evidence="11">
    <location>
        <begin position="306"/>
        <end position="338"/>
    </location>
</feature>
<dbReference type="ExpressionAtlas" id="A0A1D6Q4R6">
    <property type="expression patterns" value="baseline and differential"/>
</dbReference>
<dbReference type="Gene3D" id="2.30.30.140">
    <property type="match status" value="1"/>
</dbReference>
<evidence type="ECO:0000256" key="6">
    <source>
        <dbReference type="ARBA" id="ARBA00022776"/>
    </source>
</evidence>
<dbReference type="InterPro" id="IPR039776">
    <property type="entry name" value="Pds5"/>
</dbReference>
<dbReference type="GO" id="GO:0009556">
    <property type="term" value="P:microsporogenesis"/>
    <property type="evidence" value="ECO:0007669"/>
    <property type="project" value="UniProtKB-ARBA"/>
</dbReference>
<protein>
    <recommendedName>
        <fullName evidence="13">Sister chromatid cohesion protein PDS5 B-B</fullName>
    </recommendedName>
</protein>
<proteinExistence type="inferred from homology"/>
<evidence type="ECO:0000256" key="10">
    <source>
        <dbReference type="ARBA" id="ARBA00058864"/>
    </source>
</evidence>
<evidence type="ECO:0000256" key="11">
    <source>
        <dbReference type="SAM" id="MobiDB-lite"/>
    </source>
</evidence>
<feature type="compositionally biased region" description="Basic and acidic residues" evidence="11">
    <location>
        <begin position="294"/>
        <end position="305"/>
    </location>
</feature>
<dbReference type="STRING" id="4577.A0A1D6Q4R6"/>
<evidence type="ECO:0000256" key="1">
    <source>
        <dbReference type="ARBA" id="ARBA00004123"/>
    </source>
</evidence>
<dbReference type="SUPFAM" id="SSF48371">
    <property type="entry name" value="ARM repeat"/>
    <property type="match status" value="1"/>
</dbReference>
<evidence type="ECO:0000256" key="7">
    <source>
        <dbReference type="ARBA" id="ARBA00023204"/>
    </source>
</evidence>
<feature type="compositionally biased region" description="Basic and acidic residues" evidence="11">
    <location>
        <begin position="685"/>
        <end position="705"/>
    </location>
</feature>
<feature type="compositionally biased region" description="Basic and acidic residues" evidence="11">
    <location>
        <begin position="386"/>
        <end position="405"/>
    </location>
</feature>
<feature type="compositionally biased region" description="Basic and acidic residues" evidence="11">
    <location>
        <begin position="454"/>
        <end position="463"/>
    </location>
</feature>
<comment type="subcellular location">
    <subcellularLocation>
        <location evidence="1">Nucleus</location>
    </subcellularLocation>
</comment>
<dbReference type="EMBL" id="CM000780">
    <property type="protein sequence ID" value="AQK53562.1"/>
    <property type="molecule type" value="Genomic_DNA"/>
</dbReference>
<keyword evidence="5" id="KW-0227">DNA damage</keyword>
<feature type="compositionally biased region" description="Basic and acidic residues" evidence="11">
    <location>
        <begin position="810"/>
        <end position="824"/>
    </location>
</feature>
<feature type="compositionally biased region" description="Basic and acidic residues" evidence="11">
    <location>
        <begin position="589"/>
        <end position="607"/>
    </location>
</feature>
<feature type="compositionally biased region" description="Basic and acidic residues" evidence="11">
    <location>
        <begin position="273"/>
        <end position="286"/>
    </location>
</feature>
<reference evidence="12" key="1">
    <citation type="submission" date="2015-12" db="EMBL/GenBank/DDBJ databases">
        <title>Update maize B73 reference genome by single molecule sequencing technologies.</title>
        <authorList>
            <consortium name="Maize Genome Sequencing Project"/>
            <person name="Ware D."/>
        </authorList>
    </citation>
    <scope>NUCLEOTIDE SEQUENCE</scope>
    <source>
        <tissue evidence="12">Seedling</tissue>
    </source>
</reference>
<feature type="region of interest" description="Disordered" evidence="11">
    <location>
        <begin position="568"/>
        <end position="607"/>
    </location>
</feature>
<dbReference type="GO" id="GO:0005634">
    <property type="term" value="C:nucleus"/>
    <property type="evidence" value="ECO:0007669"/>
    <property type="project" value="UniProtKB-SubCell"/>
</dbReference>
<evidence type="ECO:0000256" key="9">
    <source>
        <dbReference type="ARBA" id="ARBA00023306"/>
    </source>
</evidence>
<dbReference type="PANTHER" id="PTHR12663:SF44">
    <property type="entry name" value="OS02G0612800 PROTEIN"/>
    <property type="match status" value="1"/>
</dbReference>
<keyword evidence="3" id="KW-0132">Cell division</keyword>
<evidence type="ECO:0000256" key="2">
    <source>
        <dbReference type="ARBA" id="ARBA00006254"/>
    </source>
</evidence>
<dbReference type="SMR" id="A0A1D6Q4R6"/>
<keyword evidence="6" id="KW-0498">Mitosis</keyword>
<gene>
    <name evidence="12" type="ORF">ZEAMMB73_Zm00001d051067</name>
</gene>
<evidence type="ECO:0008006" key="13">
    <source>
        <dbReference type="Google" id="ProtNLM"/>
    </source>
</evidence>
<name>A0A1D6Q4R6_MAIZE</name>
<comment type="function">
    <text evidence="10">Cohesin cofactor dispensable during the meiotic division but playing an important role in DNA repair by homologous recombination (HR) probably by helping SMC5/SMC6 complex. Regulator of sister chromatid cohesion in mitosis which may stabilize cohesin complex association with chromatin. May couple sister chromatid cohesion during mitosis to DNA replication. Cohesion ensures that chromosome partitioning is accurate in both meiotic and mitotic cells and plays an important role in DNA repair.</text>
</comment>
<evidence type="ECO:0000256" key="5">
    <source>
        <dbReference type="ARBA" id="ARBA00022763"/>
    </source>
</evidence>
<feature type="region of interest" description="Disordered" evidence="11">
    <location>
        <begin position="682"/>
        <end position="842"/>
    </location>
</feature>
<keyword evidence="9" id="KW-0131">Cell cycle</keyword>
<dbReference type="SUPFAM" id="SSF63748">
    <property type="entry name" value="Tudor/PWWP/MBT"/>
    <property type="match status" value="1"/>
</dbReference>
<feature type="compositionally biased region" description="Basic and acidic residues" evidence="11">
    <location>
        <begin position="736"/>
        <end position="795"/>
    </location>
</feature>
<keyword evidence="8" id="KW-0539">Nucleus</keyword>
<evidence type="ECO:0000256" key="4">
    <source>
        <dbReference type="ARBA" id="ARBA00022737"/>
    </source>
</evidence>
<keyword evidence="4" id="KW-0677">Repeat</keyword>
<evidence type="ECO:0000256" key="3">
    <source>
        <dbReference type="ARBA" id="ARBA00022618"/>
    </source>
</evidence>
<keyword evidence="7" id="KW-0234">DNA repair</keyword>
<sequence length="842" mass="92164">MAEDPAAEQETRQLEDRLRDVGERLQAPSDDAEDLLNLLIEVEECLIKVEQSPRESISNALRPATEALVKKELLGHADSNVRLAVASCISEITRITAPDAPYDDDAMKDVFSLIVGAFEHLDDIESPFFGRRTSILDTVAKVRSCVVMLDLECDDLINDMFHHFLRTANSGHSEAIISCMETIMRLVIEESEDVQPQIASCLLQNVRKEEKESSPSFELAEKVIGTCREKLKPVFLQSLKGTSLSEYSQIVASVCEEVSDDREDNNANPSGKDMVDDGKLSERTISDELPQESSKMEQDVSRPEQDGTSMNGDTVTAISSGATPPDTSESDQGPPSTNEKIEQPCYAQNIADAMQLKSDHNEGAESNAAKPNKKATLGSVKNTKLKPSDKCEPTVHSDADTKKQDLVASAEGSNGAADDTSRPADSTPKPKRGRPPGPKSLQKAPGKDQSPGLDLKKVNDDSAGKLAKRSAKDEKPSAKNTGEGEPSKKTQKNNLKQHKGETLSEDDPAKDLSLKVFFSLNTSRDLIARTNITLLDMPCFFLAFYRLAPLIMISVLNFTTMQEMISLKSSTKGPGRTKGQTTENSTPKLKQEQETDEPPRSRKNKGLDRSLVGARIKVWWPDDKMFYNGIVESFDAVSKRHKVAYDDGDVEVLLLREEKRRKLLWHLKLCVIVCFNRPRGRKRKADALKEENTETPKSDAVDPPKKRGRPKGVGSSNGTPSTSATPSTKGKTAGKVTKETPKTGPNLKKELEKNSKDKANVSTGTKDDKSVSKPKEAIIKGKDSKDEGKSTEGKAKPGRKPKNAGTPAGDSDKEKQEVEVKAAEIEEASGNASTGKKRRRKA</sequence>
<dbReference type="GO" id="GO:0035825">
    <property type="term" value="P:homologous recombination"/>
    <property type="evidence" value="ECO:0007669"/>
    <property type="project" value="UniProtKB-ARBA"/>
</dbReference>
<dbReference type="CDD" id="cd20404">
    <property type="entry name" value="Tudor_Agenet_AtEML-like"/>
    <property type="match status" value="1"/>
</dbReference>
<comment type="similarity">
    <text evidence="2">Belongs to the PDS5 family.</text>
</comment>
<feature type="compositionally biased region" description="Polar residues" evidence="11">
    <location>
        <begin position="714"/>
        <end position="730"/>
    </location>
</feature>
<dbReference type="GO" id="GO:0007064">
    <property type="term" value="P:mitotic sister chromatid cohesion"/>
    <property type="evidence" value="ECO:0007669"/>
    <property type="project" value="InterPro"/>
</dbReference>
<dbReference type="InParanoid" id="A0A1D6Q4R6"/>
<dbReference type="FunFam" id="2.30.30.140:FF:000033">
    <property type="entry name" value="Binding protein"/>
    <property type="match status" value="1"/>
</dbReference>
<feature type="region of interest" description="Disordered" evidence="11">
    <location>
        <begin position="257"/>
        <end position="506"/>
    </location>
</feature>
<feature type="compositionally biased region" description="Polar residues" evidence="11">
    <location>
        <begin position="568"/>
        <end position="588"/>
    </location>
</feature>
<dbReference type="InterPro" id="IPR016024">
    <property type="entry name" value="ARM-type_fold"/>
</dbReference>
<evidence type="ECO:0000256" key="8">
    <source>
        <dbReference type="ARBA" id="ARBA00023242"/>
    </source>
</evidence>